<dbReference type="GO" id="GO:0033389">
    <property type="term" value="P:putrescine biosynthetic process from arginine, via agmatine"/>
    <property type="evidence" value="ECO:0007669"/>
    <property type="project" value="TreeGrafter"/>
</dbReference>
<dbReference type="Pfam" id="PF00491">
    <property type="entry name" value="Arginase"/>
    <property type="match status" value="1"/>
</dbReference>
<name>A0A6J5YX40_9ZZZZ</name>
<keyword evidence="1" id="KW-0479">Metal-binding</keyword>
<reference evidence="4" key="1">
    <citation type="submission" date="2020-05" db="EMBL/GenBank/DDBJ databases">
        <authorList>
            <person name="Chiriac C."/>
            <person name="Salcher M."/>
            <person name="Ghai R."/>
            <person name="Kavagutti S V."/>
        </authorList>
    </citation>
    <scope>NUCLEOTIDE SEQUENCE</scope>
</reference>
<evidence type="ECO:0000256" key="2">
    <source>
        <dbReference type="ARBA" id="ARBA00022801"/>
    </source>
</evidence>
<dbReference type="InterPro" id="IPR006035">
    <property type="entry name" value="Ureohydrolase"/>
</dbReference>
<gene>
    <name evidence="4" type="ORF">UFOPK4080_00383</name>
</gene>
<dbReference type="AlphaFoldDB" id="A0A6J5YX40"/>
<dbReference type="SUPFAM" id="SSF52768">
    <property type="entry name" value="Arginase/deacetylase"/>
    <property type="match status" value="1"/>
</dbReference>
<keyword evidence="2" id="KW-0378">Hydrolase</keyword>
<accession>A0A6J5YX40</accession>
<dbReference type="GO" id="GO:0008783">
    <property type="term" value="F:agmatinase activity"/>
    <property type="evidence" value="ECO:0007669"/>
    <property type="project" value="TreeGrafter"/>
</dbReference>
<dbReference type="PANTHER" id="PTHR11358">
    <property type="entry name" value="ARGINASE/AGMATINASE"/>
    <property type="match status" value="1"/>
</dbReference>
<protein>
    <submittedName>
        <fullName evidence="4">Unannotated protein</fullName>
    </submittedName>
</protein>
<dbReference type="PANTHER" id="PTHR11358:SF35">
    <property type="entry name" value="FORMIMIDOYLGLUTAMASE"/>
    <property type="match status" value="1"/>
</dbReference>
<evidence type="ECO:0000256" key="1">
    <source>
        <dbReference type="ARBA" id="ARBA00022723"/>
    </source>
</evidence>
<dbReference type="GO" id="GO:0046872">
    <property type="term" value="F:metal ion binding"/>
    <property type="evidence" value="ECO:0007669"/>
    <property type="project" value="UniProtKB-KW"/>
</dbReference>
<sequence>MNLPHDPLWPRASSVIEAHDGSQVDALIVGVPASATSISETGADATPGAIRSALARYSLAHSHSKVNLKEVKIADAGDVISPDIDEDATISLLRSAHLKSTLLIALGGDNSITYATHMGAEATGLITLDAHYDLRDGISNGSPVRRLIEAGLSGKKVVQIGIADFSNSPEYAARAREYGITVIPRSELRGANIPEIWSRALALAGDRIHVDFDMDVCDRSVVPACPAAAPGGINADEIRQFAFLAGASKSVISMDITEIDCTKDSDDERTTRLAALVVLEAIAGLSTRI</sequence>
<dbReference type="Gene3D" id="3.40.800.10">
    <property type="entry name" value="Ureohydrolase domain"/>
    <property type="match status" value="1"/>
</dbReference>
<dbReference type="EMBL" id="CAESAG010000039">
    <property type="protein sequence ID" value="CAB4333628.1"/>
    <property type="molecule type" value="Genomic_DNA"/>
</dbReference>
<evidence type="ECO:0000313" key="4">
    <source>
        <dbReference type="EMBL" id="CAB4333628.1"/>
    </source>
</evidence>
<organism evidence="4">
    <name type="scientific">freshwater metagenome</name>
    <dbReference type="NCBI Taxonomy" id="449393"/>
    <lineage>
        <taxon>unclassified sequences</taxon>
        <taxon>metagenomes</taxon>
        <taxon>ecological metagenomes</taxon>
    </lineage>
</organism>
<keyword evidence="3" id="KW-0464">Manganese</keyword>
<dbReference type="InterPro" id="IPR023696">
    <property type="entry name" value="Ureohydrolase_dom_sf"/>
</dbReference>
<evidence type="ECO:0000256" key="3">
    <source>
        <dbReference type="ARBA" id="ARBA00023211"/>
    </source>
</evidence>
<proteinExistence type="predicted"/>
<dbReference type="PIRSF" id="PIRSF036979">
    <property type="entry name" value="Arginase"/>
    <property type="match status" value="1"/>
</dbReference>
<dbReference type="PROSITE" id="PS51409">
    <property type="entry name" value="ARGINASE_2"/>
    <property type="match status" value="1"/>
</dbReference>